<keyword evidence="1" id="KW-0732">Signal</keyword>
<reference evidence="3" key="1">
    <citation type="submission" date="2017-06" db="EMBL/GenBank/DDBJ databases">
        <authorList>
            <person name="Varghese N."/>
            <person name="Submissions S."/>
        </authorList>
    </citation>
    <scope>NUCLEOTIDE SEQUENCE [LARGE SCALE GENOMIC DNA]</scope>
    <source>
        <strain evidence="3">DSM 28041</strain>
    </source>
</reference>
<dbReference type="Proteomes" id="UP000198310">
    <property type="component" value="Unassembled WGS sequence"/>
</dbReference>
<evidence type="ECO:0000313" key="2">
    <source>
        <dbReference type="EMBL" id="SNR44277.1"/>
    </source>
</evidence>
<feature type="signal peptide" evidence="1">
    <location>
        <begin position="1"/>
        <end position="20"/>
    </location>
</feature>
<dbReference type="PROSITE" id="PS51257">
    <property type="entry name" value="PROKAR_LIPOPROTEIN"/>
    <property type="match status" value="1"/>
</dbReference>
<evidence type="ECO:0008006" key="4">
    <source>
        <dbReference type="Google" id="ProtNLM"/>
    </source>
</evidence>
<sequence length="206" mass="24163">MNRRLYLLAIYAAAHVFLFACSKDDNPEPPVEQVIPLQVGNRWQYRVYLYERNGTMYDSSGIYTRTVLRDTTINKSTWYILNDRTIVRNTSRGYAYYNVAGNLDVLLYPSATSGNIGYNYVYPTYTLWVLTTPDAELKPIPDSRQKLTGRQYKLEYQYNYTSPASLQIQRRQEWVVPAVGMARADLFYRDTDLLQRRLELETYTLK</sequence>
<feature type="chain" id="PRO_5011991768" description="DUF4595 domain-containing protein" evidence="1">
    <location>
        <begin position="21"/>
        <end position="206"/>
    </location>
</feature>
<dbReference type="EMBL" id="FZNS01000002">
    <property type="protein sequence ID" value="SNR44277.1"/>
    <property type="molecule type" value="Genomic_DNA"/>
</dbReference>
<evidence type="ECO:0000313" key="3">
    <source>
        <dbReference type="Proteomes" id="UP000198310"/>
    </source>
</evidence>
<proteinExistence type="predicted"/>
<keyword evidence="3" id="KW-1185">Reference proteome</keyword>
<dbReference type="RefSeq" id="WP_089332043.1">
    <property type="nucleotide sequence ID" value="NZ_FZNS01000002.1"/>
</dbReference>
<name>A0A238WCY3_9BACT</name>
<protein>
    <recommendedName>
        <fullName evidence="4">DUF4595 domain-containing protein</fullName>
    </recommendedName>
</protein>
<gene>
    <name evidence="2" type="ORF">SAMN06269173_102473</name>
</gene>
<dbReference type="AlphaFoldDB" id="A0A238WCY3"/>
<organism evidence="2 3">
    <name type="scientific">Hymenobacter mucosus</name>
    <dbReference type="NCBI Taxonomy" id="1411120"/>
    <lineage>
        <taxon>Bacteria</taxon>
        <taxon>Pseudomonadati</taxon>
        <taxon>Bacteroidota</taxon>
        <taxon>Cytophagia</taxon>
        <taxon>Cytophagales</taxon>
        <taxon>Hymenobacteraceae</taxon>
        <taxon>Hymenobacter</taxon>
    </lineage>
</organism>
<evidence type="ECO:0000256" key="1">
    <source>
        <dbReference type="SAM" id="SignalP"/>
    </source>
</evidence>
<accession>A0A238WCY3</accession>